<dbReference type="PANTHER" id="PTHR36435:SF1">
    <property type="entry name" value="CAAX AMINO TERMINAL PROTEASE FAMILY PROTEIN"/>
    <property type="match status" value="1"/>
</dbReference>
<feature type="transmembrane region" description="Helical" evidence="1">
    <location>
        <begin position="12"/>
        <end position="33"/>
    </location>
</feature>
<dbReference type="RefSeq" id="WP_341518989.1">
    <property type="nucleotide sequence ID" value="NZ_CP151108.1"/>
</dbReference>
<dbReference type="GO" id="GO:0016787">
    <property type="term" value="F:hydrolase activity"/>
    <property type="evidence" value="ECO:0007669"/>
    <property type="project" value="UniProtKB-KW"/>
</dbReference>
<feature type="transmembrane region" description="Helical" evidence="1">
    <location>
        <begin position="84"/>
        <end position="109"/>
    </location>
</feature>
<feature type="transmembrane region" description="Helical" evidence="1">
    <location>
        <begin position="239"/>
        <end position="265"/>
    </location>
</feature>
<dbReference type="Pfam" id="PF02517">
    <property type="entry name" value="Rce1-like"/>
    <property type="match status" value="1"/>
</dbReference>
<feature type="transmembrane region" description="Helical" evidence="1">
    <location>
        <begin position="170"/>
        <end position="198"/>
    </location>
</feature>
<protein>
    <submittedName>
        <fullName evidence="3">CPBP family intramembrane glutamic endopeptidase</fullName>
        <ecNumber evidence="3">3.4.-.-</ecNumber>
    </submittedName>
</protein>
<evidence type="ECO:0000259" key="2">
    <source>
        <dbReference type="Pfam" id="PF02517"/>
    </source>
</evidence>
<keyword evidence="1" id="KW-1133">Transmembrane helix</keyword>
<dbReference type="EC" id="3.4.-.-" evidence="3"/>
<keyword evidence="1" id="KW-0472">Membrane</keyword>
<accession>A0ABZ2VRE9</accession>
<gene>
    <name evidence="3" type="ORF">AABL52_04750</name>
</gene>
<proteinExistence type="predicted"/>
<dbReference type="Proteomes" id="UP001485505">
    <property type="component" value="Chromosome"/>
</dbReference>
<dbReference type="InterPro" id="IPR003675">
    <property type="entry name" value="Rce1/LyrA-like_dom"/>
</dbReference>
<evidence type="ECO:0000313" key="3">
    <source>
        <dbReference type="EMBL" id="WZF31677.1"/>
    </source>
</evidence>
<feature type="domain" description="CAAX prenyl protease 2/Lysostaphin resistance protein A-like" evidence="2">
    <location>
        <begin position="133"/>
        <end position="217"/>
    </location>
</feature>
<evidence type="ECO:0000256" key="1">
    <source>
        <dbReference type="SAM" id="Phobius"/>
    </source>
</evidence>
<reference evidence="3 4" key="1">
    <citation type="submission" date="2024-04" db="EMBL/GenBank/DDBJ databases">
        <title>Complete genome sequence of Bacillus mobilis strains derived from soil.</title>
        <authorList>
            <person name="Jung H."/>
            <person name="Choi S."/>
            <person name="Kim Y."/>
            <person name="Han J.A."/>
            <person name="Kim E.Y."/>
            <person name="Lee H.-S."/>
        </authorList>
    </citation>
    <scope>NUCLEOTIDE SEQUENCE [LARGE SCALE GENOMIC DNA]</scope>
    <source>
        <strain evidence="3 4">IMGN7</strain>
    </source>
</reference>
<organism evidence="3 4">
    <name type="scientific">Bacillus paramobilis</name>
    <dbReference type="NCBI Taxonomy" id="2817477"/>
    <lineage>
        <taxon>Bacteria</taxon>
        <taxon>Bacillati</taxon>
        <taxon>Bacillota</taxon>
        <taxon>Bacilli</taxon>
        <taxon>Bacillales</taxon>
        <taxon>Bacillaceae</taxon>
        <taxon>Bacillus</taxon>
        <taxon>Bacillus cereus group</taxon>
    </lineage>
</organism>
<dbReference type="InterPro" id="IPR052710">
    <property type="entry name" value="CAAX_protease"/>
</dbReference>
<evidence type="ECO:0000313" key="4">
    <source>
        <dbReference type="Proteomes" id="UP001485505"/>
    </source>
</evidence>
<keyword evidence="4" id="KW-1185">Reference proteome</keyword>
<keyword evidence="3" id="KW-0378">Hydrolase</keyword>
<feature type="transmembrane region" description="Helical" evidence="1">
    <location>
        <begin position="45"/>
        <end position="63"/>
    </location>
</feature>
<dbReference type="PANTHER" id="PTHR36435">
    <property type="entry name" value="SLR1288 PROTEIN"/>
    <property type="match status" value="1"/>
</dbReference>
<dbReference type="EMBL" id="CP151108">
    <property type="protein sequence ID" value="WZF31677.1"/>
    <property type="molecule type" value="Genomic_DNA"/>
</dbReference>
<keyword evidence="1" id="KW-0812">Transmembrane</keyword>
<name>A0ABZ2VRE9_9BACI</name>
<feature type="transmembrane region" description="Helical" evidence="1">
    <location>
        <begin position="205"/>
        <end position="227"/>
    </location>
</feature>
<sequence length="284" mass="31816">MTNNALFILKFRYMLLYLLAGFFLMECLIRLPLFHGASMALKQEIGLLTVLYVIPVLFFYKYCRKHGINFQRTFFAKPSVISTRMVVMPVVMLLVFQLGCLMALGVLILSFSSGELATSSIAKTKETADVLQVWIRCIGVAFFAPIAEEILFRGYLLSKLHLKFSIKTSVIISSIIFGILHLQATFSAILFGIVMCLLYIKSKSLVLPIIVHMISNVLVVIKDVIIISNPSESTSVSTAPMGITIGIITALLFLGVGLLWVIPFLKRNWRDCMEKGLPKIIYHP</sequence>